<name>A0A060C8R2_9BURK</name>
<organism evidence="2">
    <name type="scientific">uncultured Achromobacter sp</name>
    <dbReference type="NCBI Taxonomy" id="182690"/>
    <lineage>
        <taxon>Bacteria</taxon>
        <taxon>Pseudomonadati</taxon>
        <taxon>Pseudomonadota</taxon>
        <taxon>Betaproteobacteria</taxon>
        <taxon>Burkholderiales</taxon>
        <taxon>Alcaligenaceae</taxon>
        <taxon>Achromobacter</taxon>
        <taxon>environmental samples</taxon>
    </lineage>
</organism>
<evidence type="ECO:0000259" key="1">
    <source>
        <dbReference type="Pfam" id="PF13406"/>
    </source>
</evidence>
<protein>
    <submittedName>
        <fullName evidence="2">CAZy families GH103 protein</fullName>
    </submittedName>
</protein>
<dbReference type="SUPFAM" id="SSF53955">
    <property type="entry name" value="Lysozyme-like"/>
    <property type="match status" value="1"/>
</dbReference>
<reference evidence="2" key="1">
    <citation type="journal article" date="2013" name="Environ. Microbiol.">
        <title>Seasonally variable intestinal metagenomes of the red palm weevil (Rhynchophorus ferrugineus).</title>
        <authorList>
            <person name="Jia S."/>
            <person name="Zhang X."/>
            <person name="Zhang G."/>
            <person name="Yin A."/>
            <person name="Zhang S."/>
            <person name="Li F."/>
            <person name="Wang L."/>
            <person name="Zhao D."/>
            <person name="Yun Q."/>
            <person name="Tala"/>
            <person name="Wang J."/>
            <person name="Sun G."/>
            <person name="Baabdullah M."/>
            <person name="Yu X."/>
            <person name="Hu S."/>
            <person name="Al-Mssallem I.S."/>
            <person name="Yu J."/>
        </authorList>
    </citation>
    <scope>NUCLEOTIDE SEQUENCE</scope>
</reference>
<proteinExistence type="predicted"/>
<dbReference type="InterPro" id="IPR031304">
    <property type="entry name" value="SLT_2"/>
</dbReference>
<dbReference type="InterPro" id="IPR023346">
    <property type="entry name" value="Lysozyme-like_dom_sf"/>
</dbReference>
<dbReference type="AlphaFoldDB" id="A0A060C8R2"/>
<accession>A0A060C8R2</accession>
<feature type="domain" description="Transglycosylase SLT" evidence="1">
    <location>
        <begin position="2"/>
        <end position="70"/>
    </location>
</feature>
<sequence length="108" mass="11286">MGDGMPDLANNPRDAIHSVANYLAQHGWRAGQPVFAPARVPADAAGLADGGLEPRLSWAQLERQGVRDTRPAMAGLVSGGLGDDGTRAWQRSPLGVVNLPNDGAGYGW</sequence>
<dbReference type="EMBL" id="KF125707">
    <property type="protein sequence ID" value="AIA93038.1"/>
    <property type="molecule type" value="Genomic_DNA"/>
</dbReference>
<evidence type="ECO:0000313" key="2">
    <source>
        <dbReference type="EMBL" id="AIA93038.1"/>
    </source>
</evidence>
<dbReference type="Pfam" id="PF13406">
    <property type="entry name" value="SLT_2"/>
    <property type="match status" value="1"/>
</dbReference>
<dbReference type="Gene3D" id="1.10.530.10">
    <property type="match status" value="1"/>
</dbReference>